<keyword evidence="13" id="KW-0256">Endoplasmic reticulum</keyword>
<evidence type="ECO:0000256" key="19">
    <source>
        <dbReference type="ARBA" id="ARBA00023228"/>
    </source>
</evidence>
<evidence type="ECO:0000256" key="17">
    <source>
        <dbReference type="ARBA" id="ARBA00023145"/>
    </source>
</evidence>
<evidence type="ECO:0000256" key="16">
    <source>
        <dbReference type="ARBA" id="ARBA00023049"/>
    </source>
</evidence>
<gene>
    <name evidence="23" type="primary">pgcp</name>
</gene>
<evidence type="ECO:0000259" key="22">
    <source>
        <dbReference type="Pfam" id="PF04389"/>
    </source>
</evidence>
<evidence type="ECO:0000256" key="15">
    <source>
        <dbReference type="ARBA" id="ARBA00023034"/>
    </source>
</evidence>
<keyword evidence="11" id="KW-0732">Signal</keyword>
<proteinExistence type="inferred from homology"/>
<organism evidence="23">
    <name type="scientific">Melanaphis sacchari</name>
    <dbReference type="NCBI Taxonomy" id="742174"/>
    <lineage>
        <taxon>Eukaryota</taxon>
        <taxon>Metazoa</taxon>
        <taxon>Ecdysozoa</taxon>
        <taxon>Arthropoda</taxon>
        <taxon>Hexapoda</taxon>
        <taxon>Insecta</taxon>
        <taxon>Pterygota</taxon>
        <taxon>Neoptera</taxon>
        <taxon>Paraneoptera</taxon>
        <taxon>Hemiptera</taxon>
        <taxon>Sternorrhyncha</taxon>
        <taxon>Aphidomorpha</taxon>
        <taxon>Aphidoidea</taxon>
        <taxon>Aphididae</taxon>
        <taxon>Aphidini</taxon>
        <taxon>Melanaphis</taxon>
    </lineage>
</organism>
<keyword evidence="18" id="KW-0325">Glycoprotein</keyword>
<evidence type="ECO:0000256" key="2">
    <source>
        <dbReference type="ARBA" id="ARBA00004371"/>
    </source>
</evidence>
<keyword evidence="7" id="KW-0964">Secreted</keyword>
<dbReference type="GO" id="GO:0043171">
    <property type="term" value="P:peptide catabolic process"/>
    <property type="evidence" value="ECO:0007669"/>
    <property type="project" value="TreeGrafter"/>
</dbReference>
<evidence type="ECO:0000256" key="8">
    <source>
        <dbReference type="ARBA" id="ARBA00022645"/>
    </source>
</evidence>
<evidence type="ECO:0000256" key="6">
    <source>
        <dbReference type="ARBA" id="ARBA00014116"/>
    </source>
</evidence>
<dbReference type="Gene3D" id="3.50.30.30">
    <property type="match status" value="1"/>
</dbReference>
<dbReference type="GO" id="GO:0005783">
    <property type="term" value="C:endoplasmic reticulum"/>
    <property type="evidence" value="ECO:0007669"/>
    <property type="project" value="UniProtKB-SubCell"/>
</dbReference>
<comment type="similarity">
    <text evidence="5">Belongs to the peptidase M28 family.</text>
</comment>
<comment type="subunit">
    <text evidence="20">Homodimer. The monomeric form is inactive while the homodimer is active.</text>
</comment>
<dbReference type="GO" id="GO:0005794">
    <property type="term" value="C:Golgi apparatus"/>
    <property type="evidence" value="ECO:0007669"/>
    <property type="project" value="UniProtKB-SubCell"/>
</dbReference>
<evidence type="ECO:0000256" key="18">
    <source>
        <dbReference type="ARBA" id="ARBA00023180"/>
    </source>
</evidence>
<dbReference type="GO" id="GO:0005764">
    <property type="term" value="C:lysosome"/>
    <property type="evidence" value="ECO:0007669"/>
    <property type="project" value="UniProtKB-SubCell"/>
</dbReference>
<keyword evidence="14" id="KW-0862">Zinc</keyword>
<keyword evidence="12" id="KW-0378">Hydrolase</keyword>
<evidence type="ECO:0000313" key="23">
    <source>
        <dbReference type="EMBL" id="MBW15994.1"/>
    </source>
</evidence>
<evidence type="ECO:0000256" key="5">
    <source>
        <dbReference type="ARBA" id="ARBA00010918"/>
    </source>
</evidence>
<evidence type="ECO:0000256" key="12">
    <source>
        <dbReference type="ARBA" id="ARBA00022801"/>
    </source>
</evidence>
<dbReference type="PANTHER" id="PTHR12053">
    <property type="entry name" value="PROTEASE FAMILY M28 PLASMA GLUTAMATE CARBOXYPEPTIDASE-RELATED"/>
    <property type="match status" value="1"/>
</dbReference>
<dbReference type="FunFam" id="3.50.30.30:FF:000009">
    <property type="entry name" value="Carboxypeptidase Q"/>
    <property type="match status" value="1"/>
</dbReference>
<evidence type="ECO:0000256" key="7">
    <source>
        <dbReference type="ARBA" id="ARBA00022525"/>
    </source>
</evidence>
<evidence type="ECO:0000256" key="9">
    <source>
        <dbReference type="ARBA" id="ARBA00022670"/>
    </source>
</evidence>
<dbReference type="GO" id="GO:0005615">
    <property type="term" value="C:extracellular space"/>
    <property type="evidence" value="ECO:0007669"/>
    <property type="project" value="TreeGrafter"/>
</dbReference>
<protein>
    <recommendedName>
        <fullName evidence="6">Carboxypeptidase Q</fullName>
    </recommendedName>
    <alternativeName>
        <fullName evidence="21">Plasma glutamate carboxypeptidase</fullName>
    </alternativeName>
</protein>
<dbReference type="PANTHER" id="PTHR12053:SF3">
    <property type="entry name" value="CARBOXYPEPTIDASE Q"/>
    <property type="match status" value="1"/>
</dbReference>
<reference evidence="23" key="1">
    <citation type="submission" date="2017-10" db="EMBL/GenBank/DDBJ databases">
        <title>Transcriptome Assembly of Sugarcane Aphid Adults.</title>
        <authorList>
            <person name="Scully E.D."/>
            <person name="Palmer N.A."/>
            <person name="Geib S.M."/>
            <person name="Sarath G."/>
            <person name="Sattler S.E."/>
        </authorList>
    </citation>
    <scope>NUCLEOTIDE SEQUENCE</scope>
    <source>
        <tissue evidence="23">Whole body</tissue>
    </source>
</reference>
<keyword evidence="17" id="KW-0865">Zymogen</keyword>
<keyword evidence="8 23" id="KW-0121">Carboxypeptidase</keyword>
<dbReference type="CDD" id="cd03883">
    <property type="entry name" value="M28_Pgcp_like"/>
    <property type="match status" value="1"/>
</dbReference>
<dbReference type="GO" id="GO:0046872">
    <property type="term" value="F:metal ion binding"/>
    <property type="evidence" value="ECO:0007669"/>
    <property type="project" value="UniProtKB-KW"/>
</dbReference>
<dbReference type="InterPro" id="IPR007484">
    <property type="entry name" value="Peptidase_M28"/>
</dbReference>
<evidence type="ECO:0000256" key="4">
    <source>
        <dbReference type="ARBA" id="ARBA00004613"/>
    </source>
</evidence>
<feature type="domain" description="Peptidase M28" evidence="22">
    <location>
        <begin position="360"/>
        <end position="547"/>
    </location>
</feature>
<evidence type="ECO:0000256" key="3">
    <source>
        <dbReference type="ARBA" id="ARBA00004555"/>
    </source>
</evidence>
<dbReference type="FunFam" id="3.40.630.10:FF:000036">
    <property type="entry name" value="Carboxypeptidase Q"/>
    <property type="match status" value="1"/>
</dbReference>
<name>A0A2H8TP62_9HEMI</name>
<dbReference type="Gene3D" id="3.40.630.10">
    <property type="entry name" value="Zn peptidases"/>
    <property type="match status" value="1"/>
</dbReference>
<evidence type="ECO:0000256" key="13">
    <source>
        <dbReference type="ARBA" id="ARBA00022824"/>
    </source>
</evidence>
<evidence type="ECO:0000256" key="10">
    <source>
        <dbReference type="ARBA" id="ARBA00022723"/>
    </source>
</evidence>
<dbReference type="OrthoDB" id="10013407at2759"/>
<evidence type="ECO:0000256" key="1">
    <source>
        <dbReference type="ARBA" id="ARBA00004240"/>
    </source>
</evidence>
<comment type="subcellular location">
    <subcellularLocation>
        <location evidence="1">Endoplasmic reticulum</location>
    </subcellularLocation>
    <subcellularLocation>
        <location evidence="3">Golgi apparatus</location>
    </subcellularLocation>
    <subcellularLocation>
        <location evidence="2">Lysosome</location>
    </subcellularLocation>
    <subcellularLocation>
        <location evidence="4">Secreted</location>
    </subcellularLocation>
</comment>
<dbReference type="GO" id="GO:0070573">
    <property type="term" value="F:metallodipeptidase activity"/>
    <property type="evidence" value="ECO:0007669"/>
    <property type="project" value="InterPro"/>
</dbReference>
<evidence type="ECO:0000256" key="14">
    <source>
        <dbReference type="ARBA" id="ARBA00022833"/>
    </source>
</evidence>
<evidence type="ECO:0000256" key="21">
    <source>
        <dbReference type="ARBA" id="ARBA00033328"/>
    </source>
</evidence>
<keyword evidence="16" id="KW-0482">Metalloprotease</keyword>
<dbReference type="InterPro" id="IPR039866">
    <property type="entry name" value="CPQ"/>
</dbReference>
<dbReference type="EMBL" id="GFXV01004189">
    <property type="protein sequence ID" value="MBW15994.1"/>
    <property type="molecule type" value="Transcribed_RNA"/>
</dbReference>
<accession>A0A2H8TP62</accession>
<keyword evidence="10" id="KW-0479">Metal-binding</keyword>
<keyword evidence="19" id="KW-0458">Lysosome</keyword>
<dbReference type="Pfam" id="PF04389">
    <property type="entry name" value="Peptidase_M28"/>
    <property type="match status" value="1"/>
</dbReference>
<evidence type="ECO:0000256" key="20">
    <source>
        <dbReference type="ARBA" id="ARBA00025833"/>
    </source>
</evidence>
<dbReference type="SUPFAM" id="SSF53187">
    <property type="entry name" value="Zn-dependent exopeptidases"/>
    <property type="match status" value="1"/>
</dbReference>
<keyword evidence="9" id="KW-0645">Protease</keyword>
<dbReference type="GO" id="GO:0006508">
    <property type="term" value="P:proteolysis"/>
    <property type="evidence" value="ECO:0007669"/>
    <property type="project" value="UniProtKB-KW"/>
</dbReference>
<dbReference type="AlphaFoldDB" id="A0A2H8TP62"/>
<keyword evidence="15" id="KW-0333">Golgi apparatus</keyword>
<dbReference type="GO" id="GO:0004180">
    <property type="term" value="F:carboxypeptidase activity"/>
    <property type="evidence" value="ECO:0007669"/>
    <property type="project" value="UniProtKB-KW"/>
</dbReference>
<sequence length="564" mass="62523">MISFISSGVCSRTQYARERVIPAVENIKLKYYTVDVVSAQYYNNRRPVRYIEFSVVPIPLRTAVVLGYIAYLYNTVAVNGGRQMAVDRSRTLCPVAAVIVLLLQTLLIQPLTEASAGHCRLACSLRDEIAGYRPIVDRVLSYVQDQKGYKGKTWAALSEFTDTFGSRLAGTPNLENSIDYMLNRLRTTNLDNVHAERVVFTGWQRRKEFARLVSPRVKNLAMLGLGGSVSTVPEGIRAEVVVVTSFDDLLNKSSEVNGKIVVYNQPFVSYGETVKYRSKGASEASKYGAVATLIRSITPFSLNTPHAGQQDYSDGVKKIPTACITVEDAELLNRMYNRGSKLEIFLKMDSKFFANATSRNTVAEIKGSTDPDKIVLVSGHLDSWDVGQGAMDDGGGAFISWNSLAVLKNFGLRPKRTIRCLLWTAEEEGYIGAYAYLKSHISELEKFNLVIESDEGTFQPYGIAFHGSDTSACIMAEVAKLFDSINATTMQSTKDNVGSDIEVFENMNIPGLSLLNRNEKYFWYHHTEADTMAVEDPDSLDLNTAMFAVISYIIADLSVELPKS</sequence>
<evidence type="ECO:0000256" key="11">
    <source>
        <dbReference type="ARBA" id="ARBA00022729"/>
    </source>
</evidence>